<proteinExistence type="predicted"/>
<accession>A0A8T1VI08</accession>
<name>A0A8T1VI08_9STRA</name>
<feature type="compositionally biased region" description="Basic and acidic residues" evidence="1">
    <location>
        <begin position="170"/>
        <end position="187"/>
    </location>
</feature>
<dbReference type="Proteomes" id="UP000694044">
    <property type="component" value="Unassembled WGS sequence"/>
</dbReference>
<evidence type="ECO:0000313" key="3">
    <source>
        <dbReference type="Proteomes" id="UP000694044"/>
    </source>
</evidence>
<feature type="compositionally biased region" description="Basic residues" evidence="1">
    <location>
        <begin position="160"/>
        <end position="169"/>
    </location>
</feature>
<gene>
    <name evidence="2" type="ORF">PHYPSEUDO_008068</name>
</gene>
<sequence length="541" mass="60315">MREPQRFPLGTRVANPLEGRTGEIKAFDADTGLYTLAYNDDHRDELTASQTERFIIRKSAAEAAKEAAQKQKEKESDPNQFLGATVTKSSASYEGKKLTSAGQVTQYFADIKRFRVLFSDGLYSDMTLEEVKQNLKESEVSDSERKRGGAPDGAAQSPSGKKKSKHRHHDSQEKEEEKERPLNTQKFDSRKTAYTMCKEVLRIILSQKKVARNCTEKQKVILNNKDLQPKKALEAFVEADGLQALEKMLSHWFRVDSTRSASLLVMKLLAIIPGVKEEHLRKTNIARTLRGIEKLSHSVDHIEVVYGDLAHWIIKKWARTAMNRTFSRSARDLLLEQQAQISRTATDGQVHVAPRSAAKQTPQQKETARLEALRTETGTSDGEAEKDSGEEVVVYLPQFNSLGSEDMRRPVRQTQVIESLAAKINRDYEDSLKKHTKGDDEEKDDGVTPGRVIFGKPQLMQFSQHTPVIDLFATARSKIVGNNGAAGAAGSTDRIVTSSVAEADDNSPPKPLPLPNKTTKPKKSILKIRDAVITPASQVAW</sequence>
<reference evidence="2" key="1">
    <citation type="submission" date="2021-02" db="EMBL/GenBank/DDBJ databases">
        <authorList>
            <person name="Palmer J.M."/>
        </authorList>
    </citation>
    <scope>NUCLEOTIDE SEQUENCE</scope>
    <source>
        <strain evidence="2">SCRP734</strain>
    </source>
</reference>
<comment type="caution">
    <text evidence="2">The sequence shown here is derived from an EMBL/GenBank/DDBJ whole genome shotgun (WGS) entry which is preliminary data.</text>
</comment>
<evidence type="ECO:0000256" key="1">
    <source>
        <dbReference type="SAM" id="MobiDB-lite"/>
    </source>
</evidence>
<dbReference type="OrthoDB" id="160810at2759"/>
<dbReference type="AlphaFoldDB" id="A0A8T1VI08"/>
<feature type="region of interest" description="Disordered" evidence="1">
    <location>
        <begin position="500"/>
        <end position="523"/>
    </location>
</feature>
<protein>
    <recommendedName>
        <fullName evidence="4">TFIIS N-terminal domain-containing protein</fullName>
    </recommendedName>
</protein>
<feature type="region of interest" description="Disordered" evidence="1">
    <location>
        <begin position="345"/>
        <end position="367"/>
    </location>
</feature>
<evidence type="ECO:0008006" key="4">
    <source>
        <dbReference type="Google" id="ProtNLM"/>
    </source>
</evidence>
<keyword evidence="3" id="KW-1185">Reference proteome</keyword>
<evidence type="ECO:0000313" key="2">
    <source>
        <dbReference type="EMBL" id="KAG7379850.1"/>
    </source>
</evidence>
<feature type="region of interest" description="Disordered" evidence="1">
    <location>
        <begin position="134"/>
        <end position="187"/>
    </location>
</feature>
<dbReference type="EMBL" id="JAGDFM010000325">
    <property type="protein sequence ID" value="KAG7379850.1"/>
    <property type="molecule type" value="Genomic_DNA"/>
</dbReference>
<feature type="compositionally biased region" description="Basic and acidic residues" evidence="1">
    <location>
        <begin position="134"/>
        <end position="149"/>
    </location>
</feature>
<organism evidence="2 3">
    <name type="scientific">Phytophthora pseudosyringae</name>
    <dbReference type="NCBI Taxonomy" id="221518"/>
    <lineage>
        <taxon>Eukaryota</taxon>
        <taxon>Sar</taxon>
        <taxon>Stramenopiles</taxon>
        <taxon>Oomycota</taxon>
        <taxon>Peronosporomycetes</taxon>
        <taxon>Peronosporales</taxon>
        <taxon>Peronosporaceae</taxon>
        <taxon>Phytophthora</taxon>
    </lineage>
</organism>